<protein>
    <submittedName>
        <fullName evidence="1">Ferritin</fullName>
    </submittedName>
</protein>
<accession>A0AC61MPQ9</accession>
<keyword evidence="2" id="KW-1185">Reference proteome</keyword>
<reference evidence="1 2" key="1">
    <citation type="journal article" date="2022" name="Int. J. Syst. Evol. Microbiol.">
        <title>Miniphocaeibacter halophilus sp. nov., an ammonium-tolerant acetate-producing bacterium isolated from a biogas system.</title>
        <authorList>
            <person name="Schnurer A."/>
            <person name="Singh A."/>
            <person name="Bi S."/>
            <person name="Qiao W."/>
            <person name="Westerholm M."/>
        </authorList>
    </citation>
    <scope>NUCLEOTIDE SEQUENCE [LARGE SCALE GENOMIC DNA]</scope>
    <source>
        <strain evidence="1 2">AMB_01</strain>
    </source>
</reference>
<dbReference type="EMBL" id="CP066744">
    <property type="protein sequence ID" value="QQK07168.1"/>
    <property type="molecule type" value="Genomic_DNA"/>
</dbReference>
<evidence type="ECO:0000313" key="1">
    <source>
        <dbReference type="EMBL" id="QQK07168.1"/>
    </source>
</evidence>
<proteinExistence type="predicted"/>
<organism evidence="1 2">
    <name type="scientific">Miniphocaeibacter halophilus</name>
    <dbReference type="NCBI Taxonomy" id="2931922"/>
    <lineage>
        <taxon>Bacteria</taxon>
        <taxon>Bacillati</taxon>
        <taxon>Bacillota</taxon>
        <taxon>Tissierellia</taxon>
        <taxon>Tissierellales</taxon>
        <taxon>Peptoniphilaceae</taxon>
        <taxon>Miniphocaeibacter</taxon>
    </lineage>
</organism>
<name>A0AC61MPQ9_9FIRM</name>
<sequence>MDNKKLLDNMNEQYNFELESAYIYKAMAHWCEINDWNGYANFLYKQEEEEIEHADKFKDYLLEVGYDVKLKAIGEPKSDYKDLEEIFKAALEHEKVVTSRIRKLFDEAREIGDYASEDLLSWYITEQVEEEASFEAIITRLERIDGSISGLYIFDGEMAQRQ</sequence>
<dbReference type="Proteomes" id="UP000595814">
    <property type="component" value="Chromosome"/>
</dbReference>
<gene>
    <name evidence="1" type="ORF">JFY71_07500</name>
</gene>
<evidence type="ECO:0000313" key="2">
    <source>
        <dbReference type="Proteomes" id="UP000595814"/>
    </source>
</evidence>